<proteinExistence type="predicted"/>
<dbReference type="RefSeq" id="WP_145347731.1">
    <property type="nucleotide sequence ID" value="NZ_CP036261.1"/>
</dbReference>
<keyword evidence="4" id="KW-1185">Reference proteome</keyword>
<name>A0A517M4K5_9BACT</name>
<evidence type="ECO:0000256" key="1">
    <source>
        <dbReference type="SAM" id="MobiDB-lite"/>
    </source>
</evidence>
<keyword evidence="2" id="KW-1133">Transmembrane helix</keyword>
<evidence type="ECO:0000313" key="3">
    <source>
        <dbReference type="EMBL" id="QDS89798.1"/>
    </source>
</evidence>
<feature type="region of interest" description="Disordered" evidence="1">
    <location>
        <begin position="393"/>
        <end position="416"/>
    </location>
</feature>
<feature type="transmembrane region" description="Helical" evidence="2">
    <location>
        <begin position="322"/>
        <end position="343"/>
    </location>
</feature>
<evidence type="ECO:0000313" key="4">
    <source>
        <dbReference type="Proteomes" id="UP000319557"/>
    </source>
</evidence>
<dbReference type="AlphaFoldDB" id="A0A517M4K5"/>
<accession>A0A517M4K5</accession>
<dbReference type="Proteomes" id="UP000319557">
    <property type="component" value="Chromosome"/>
</dbReference>
<feature type="compositionally biased region" description="Basic and acidic residues" evidence="1">
    <location>
        <begin position="407"/>
        <end position="416"/>
    </location>
</feature>
<organism evidence="3 4">
    <name type="scientific">Rosistilla ulvae</name>
    <dbReference type="NCBI Taxonomy" id="1930277"/>
    <lineage>
        <taxon>Bacteria</taxon>
        <taxon>Pseudomonadati</taxon>
        <taxon>Planctomycetota</taxon>
        <taxon>Planctomycetia</taxon>
        <taxon>Pirellulales</taxon>
        <taxon>Pirellulaceae</taxon>
        <taxon>Rosistilla</taxon>
    </lineage>
</organism>
<reference evidence="3 4" key="1">
    <citation type="submission" date="2019-02" db="EMBL/GenBank/DDBJ databases">
        <title>Deep-cultivation of Planctomycetes and their phenomic and genomic characterization uncovers novel biology.</title>
        <authorList>
            <person name="Wiegand S."/>
            <person name="Jogler M."/>
            <person name="Boedeker C."/>
            <person name="Pinto D."/>
            <person name="Vollmers J."/>
            <person name="Rivas-Marin E."/>
            <person name="Kohn T."/>
            <person name="Peeters S.H."/>
            <person name="Heuer A."/>
            <person name="Rast P."/>
            <person name="Oberbeckmann S."/>
            <person name="Bunk B."/>
            <person name="Jeske O."/>
            <person name="Meyerdierks A."/>
            <person name="Storesund J.E."/>
            <person name="Kallscheuer N."/>
            <person name="Luecker S."/>
            <person name="Lage O.M."/>
            <person name="Pohl T."/>
            <person name="Merkel B.J."/>
            <person name="Hornburger P."/>
            <person name="Mueller R.-W."/>
            <person name="Bruemmer F."/>
            <person name="Labrenz M."/>
            <person name="Spormann A.M."/>
            <person name="Op den Camp H."/>
            <person name="Overmann J."/>
            <person name="Amann R."/>
            <person name="Jetten M.S.M."/>
            <person name="Mascher T."/>
            <person name="Medema M.H."/>
            <person name="Devos D.P."/>
            <person name="Kaster A.-K."/>
            <person name="Ovreas L."/>
            <person name="Rohde M."/>
            <person name="Galperin M.Y."/>
            <person name="Jogler C."/>
        </authorList>
    </citation>
    <scope>NUCLEOTIDE SEQUENCE [LARGE SCALE GENOMIC DNA]</scope>
    <source>
        <strain evidence="3 4">EC9</strain>
    </source>
</reference>
<gene>
    <name evidence="3" type="ORF">EC9_39980</name>
</gene>
<sequence length="416" mass="46506">MNRSWGPWGLFTLVLIVGSIYASVTRQREMITAYGYSYSHQGTLSINGTAAFREMYTLRDWDTQTIKRLSNAADQLDTIVWFPDAEQVPSHRATAWLDRWLSESPRTLVFVARGFDSTEPMYWRKAMADAPPQQRLEYRRRQARTEVLAESQPQIGTTNSFSNGWFTLDFQSHYTTAQDFGGPWAEQIDPLPQRLTTRATIRTFDPDTDSQLSTGLFRIDTVDEDEAVTMEPLLTSASGDTLAARLKSERWPDSQVLVLSTAECLLNLSLTEPANRALADRLIKQTGPPSDVGFLRTDMMGARVQGDSDDDLAAGMELLTQWPLSMTTMHVVLLGFIAILALLPIFGRPRRLPPPATGDFGEHVSAVAELLQRSGDTDYARQRISEYFVQVRGEESGPWVLPTAPAPEDKPPGDAN</sequence>
<dbReference type="EMBL" id="CP036261">
    <property type="protein sequence ID" value="QDS89798.1"/>
    <property type="molecule type" value="Genomic_DNA"/>
</dbReference>
<keyword evidence="2" id="KW-0472">Membrane</keyword>
<protein>
    <recommendedName>
        <fullName evidence="5">DUF4350 domain-containing protein</fullName>
    </recommendedName>
</protein>
<evidence type="ECO:0000256" key="2">
    <source>
        <dbReference type="SAM" id="Phobius"/>
    </source>
</evidence>
<dbReference type="OrthoDB" id="258729at2"/>
<keyword evidence="2" id="KW-0812">Transmembrane</keyword>
<dbReference type="KEGG" id="ruv:EC9_39980"/>
<evidence type="ECO:0008006" key="5">
    <source>
        <dbReference type="Google" id="ProtNLM"/>
    </source>
</evidence>